<sequence length="709" mass="79140">MRSENEVCKNSLVECFGINVFSDAVMRERLPKSTYKALKKTIDEGKPLSLEVAEVVANAMKDWAIEKGATHFTHWFQPMTGVTAEKHESFISPSGDGRAITEFSGLELTKGESDASSFPSGGLRATFEARGYTVWDCTSPAFLKEDEGGITLYIPTAFCSYTGEALDKKTPLLRSIEAISKQAIRVLRLFGNTTASKVIPTVGPEQEYFLVDRDLYMKRKDLVFTGRTLFGAKPPKGQELEDHYYGSIKERVAAFMSEIDTELWKLGVAAKTKHNEVAPGQFEIATIYNDCNISTDHNQLVMDTLKKVANRHGLVCLLHEKPFEGINGSGKHVNWSLSTNEGENLLNPGKKPHENKQFLIFLAAVIKAIDEYADILRVSTASPGNDHRLGANEAPPAIISIFLGEQLTDILEQIEKGEIRGTKQSEELAIGVTTIPSLYKDVTDRNRTSPFAFTGNKFEFRMVPSSVSISDANFILNTVVAETLSQIADRLEGAANFEEEVEEILKDIVKNHRRIIFNGDGYSKEWVAEAERRGLPNIKSTVDAIPALITEKAIKLFEKHNVLSFSELNSRYEIMLETYIKQINIEANTMLDMGKRQIIPAVVRYLNDIALSINQIKASGTAVDTAFQEEILEEVSGYAASFKKHIKELEELVSEGASFEGSMFEKACFYRDQVVEAMKRLRADGDKLETVVDEKLWPFPTYGDLLFNI</sequence>
<dbReference type="SMART" id="SM01230">
    <property type="entry name" value="Gln-synt_C"/>
    <property type="match status" value="1"/>
</dbReference>
<dbReference type="RefSeq" id="WP_133628791.1">
    <property type="nucleotide sequence ID" value="NZ_SOAZ01000020.1"/>
</dbReference>
<evidence type="ECO:0000256" key="2">
    <source>
        <dbReference type="RuleBase" id="RU000384"/>
    </source>
</evidence>
<dbReference type="Pfam" id="PF12437">
    <property type="entry name" value="GSIII_N"/>
    <property type="match status" value="1"/>
</dbReference>
<protein>
    <submittedName>
        <fullName evidence="5">L-glutamine synthetase</fullName>
    </submittedName>
</protein>
<dbReference type="Pfam" id="PF00120">
    <property type="entry name" value="Gln-synt_C"/>
    <property type="match status" value="1"/>
</dbReference>
<dbReference type="InterPro" id="IPR014746">
    <property type="entry name" value="Gln_synth/guanido_kin_cat_dom"/>
</dbReference>
<evidence type="ECO:0000259" key="4">
    <source>
        <dbReference type="PROSITE" id="PS51987"/>
    </source>
</evidence>
<gene>
    <name evidence="5" type="ORF">EDD71_12038</name>
</gene>
<evidence type="ECO:0000259" key="3">
    <source>
        <dbReference type="PROSITE" id="PS51986"/>
    </source>
</evidence>
<dbReference type="InterPro" id="IPR008146">
    <property type="entry name" value="Gln_synth_cat_dom"/>
</dbReference>
<name>A0A4R7KCT5_9CLOT</name>
<dbReference type="PANTHER" id="PTHR42974:SF1">
    <property type="entry name" value="TYPE-3 GLUTAMINE SYNTHETASE"/>
    <property type="match status" value="1"/>
</dbReference>
<evidence type="ECO:0000313" key="6">
    <source>
        <dbReference type="Proteomes" id="UP000295325"/>
    </source>
</evidence>
<dbReference type="InterPro" id="IPR040577">
    <property type="entry name" value="Gln-synt_C"/>
</dbReference>
<feature type="domain" description="GS beta-grasp" evidence="3">
    <location>
        <begin position="70"/>
        <end position="163"/>
    </location>
</feature>
<evidence type="ECO:0000256" key="1">
    <source>
        <dbReference type="PROSITE-ProRule" id="PRU01330"/>
    </source>
</evidence>
<dbReference type="OrthoDB" id="9807095at2"/>
<dbReference type="EMBL" id="SOAZ01000020">
    <property type="protein sequence ID" value="TDT51257.1"/>
    <property type="molecule type" value="Genomic_DNA"/>
</dbReference>
<evidence type="ECO:0000313" key="5">
    <source>
        <dbReference type="EMBL" id="TDT51257.1"/>
    </source>
</evidence>
<dbReference type="Pfam" id="PF18318">
    <property type="entry name" value="Gln-synt_C-ter"/>
    <property type="match status" value="1"/>
</dbReference>
<dbReference type="PROSITE" id="PS00181">
    <property type="entry name" value="GLNA_ATP"/>
    <property type="match status" value="1"/>
</dbReference>
<proteinExistence type="inferred from homology"/>
<feature type="domain" description="GS catalytic" evidence="4">
    <location>
        <begin position="168"/>
        <end position="598"/>
    </location>
</feature>
<dbReference type="Proteomes" id="UP000295325">
    <property type="component" value="Unassembled WGS sequence"/>
</dbReference>
<dbReference type="GO" id="GO:0004356">
    <property type="term" value="F:glutamine synthetase activity"/>
    <property type="evidence" value="ECO:0007669"/>
    <property type="project" value="InterPro"/>
</dbReference>
<keyword evidence="6" id="KW-1185">Reference proteome</keyword>
<comment type="similarity">
    <text evidence="1 2">Belongs to the glutamine synthetase family.</text>
</comment>
<dbReference type="GO" id="GO:0006542">
    <property type="term" value="P:glutamine biosynthetic process"/>
    <property type="evidence" value="ECO:0007669"/>
    <property type="project" value="InterPro"/>
</dbReference>
<dbReference type="PROSITE" id="PS51987">
    <property type="entry name" value="GS_CATALYTIC"/>
    <property type="match status" value="1"/>
</dbReference>
<accession>A0A4R7KCT5</accession>
<organism evidence="5 6">
    <name type="scientific">Fonticella tunisiensis</name>
    <dbReference type="NCBI Taxonomy" id="1096341"/>
    <lineage>
        <taxon>Bacteria</taxon>
        <taxon>Bacillati</taxon>
        <taxon>Bacillota</taxon>
        <taxon>Clostridia</taxon>
        <taxon>Eubacteriales</taxon>
        <taxon>Clostridiaceae</taxon>
        <taxon>Fonticella</taxon>
    </lineage>
</organism>
<dbReference type="Gene3D" id="1.20.120.1560">
    <property type="match status" value="1"/>
</dbReference>
<dbReference type="SUPFAM" id="SSF55931">
    <property type="entry name" value="Glutamine synthetase/guanido kinase"/>
    <property type="match status" value="1"/>
</dbReference>
<comment type="caution">
    <text evidence="5">The sequence shown here is derived from an EMBL/GenBank/DDBJ whole genome shotgun (WGS) entry which is preliminary data.</text>
</comment>
<dbReference type="InterPro" id="IPR008147">
    <property type="entry name" value="Gln_synt_N"/>
</dbReference>
<dbReference type="PANTHER" id="PTHR42974">
    <property type="entry name" value="GLUTAMINE SYNTHETASE"/>
    <property type="match status" value="1"/>
</dbReference>
<reference evidence="5 6" key="1">
    <citation type="submission" date="2019-03" db="EMBL/GenBank/DDBJ databases">
        <title>Genomic Encyclopedia of Type Strains, Phase IV (KMG-IV): sequencing the most valuable type-strain genomes for metagenomic binning, comparative biology and taxonomic classification.</title>
        <authorList>
            <person name="Goeker M."/>
        </authorList>
    </citation>
    <scope>NUCLEOTIDE SEQUENCE [LARGE SCALE GENOMIC DNA]</scope>
    <source>
        <strain evidence="5 6">DSM 24455</strain>
    </source>
</reference>
<dbReference type="InterPro" id="IPR027303">
    <property type="entry name" value="Gln_synth_gly_rich_site"/>
</dbReference>
<dbReference type="Gene3D" id="3.30.590.10">
    <property type="entry name" value="Glutamine synthetase/guanido kinase, catalytic domain"/>
    <property type="match status" value="1"/>
</dbReference>
<dbReference type="PROSITE" id="PS51986">
    <property type="entry name" value="GS_BETA_GRASP"/>
    <property type="match status" value="1"/>
</dbReference>
<dbReference type="AlphaFoldDB" id="A0A4R7KCT5"/>
<dbReference type="InterPro" id="IPR022147">
    <property type="entry name" value="GSIII_N"/>
</dbReference>
<dbReference type="InterPro" id="IPR052725">
    <property type="entry name" value="GS_Type-3"/>
</dbReference>